<feature type="non-terminal residue" evidence="3">
    <location>
        <position position="140"/>
    </location>
</feature>
<organism evidence="3 4">
    <name type="scientific">Mycena maculata</name>
    <dbReference type="NCBI Taxonomy" id="230809"/>
    <lineage>
        <taxon>Eukaryota</taxon>
        <taxon>Fungi</taxon>
        <taxon>Dikarya</taxon>
        <taxon>Basidiomycota</taxon>
        <taxon>Agaricomycotina</taxon>
        <taxon>Agaricomycetes</taxon>
        <taxon>Agaricomycetidae</taxon>
        <taxon>Agaricales</taxon>
        <taxon>Marasmiineae</taxon>
        <taxon>Mycenaceae</taxon>
        <taxon>Mycena</taxon>
    </lineage>
</organism>
<evidence type="ECO:0000256" key="2">
    <source>
        <dbReference type="ARBA" id="ARBA00023002"/>
    </source>
</evidence>
<dbReference type="AlphaFoldDB" id="A0AAD7I133"/>
<dbReference type="GO" id="GO:0016491">
    <property type="term" value="F:oxidoreductase activity"/>
    <property type="evidence" value="ECO:0007669"/>
    <property type="project" value="UniProtKB-KW"/>
</dbReference>
<comment type="caution">
    <text evidence="3">The sequence shown here is derived from an EMBL/GenBank/DDBJ whole genome shotgun (WGS) entry which is preliminary data.</text>
</comment>
<dbReference type="InterPro" id="IPR002347">
    <property type="entry name" value="SDR_fam"/>
</dbReference>
<dbReference type="PANTHER" id="PTHR44169:SF6">
    <property type="entry name" value="NADPH-DEPENDENT 1-ACYLDIHYDROXYACETONE PHOSPHATE REDUCTASE"/>
    <property type="match status" value="1"/>
</dbReference>
<sequence length="140" mass="14678">LAAALAAHPEAIVSAGARDPEAQSLKDLRDDHPNVQTVKLTSGGENDNRAAIVEIQATAGQLDVVIVNAAIGKYVAPLVNTPISGFRDHWEVNMLGPIVSFQSVHGLLLALTTKVPIFVLVSSVAGSMGHYLSLRSSPYG</sequence>
<accession>A0AAD7I133</accession>
<dbReference type="SUPFAM" id="SSF51735">
    <property type="entry name" value="NAD(P)-binding Rossmann-fold domains"/>
    <property type="match status" value="1"/>
</dbReference>
<comment type="similarity">
    <text evidence="1">Belongs to the short-chain dehydrogenases/reductases (SDR) family.</text>
</comment>
<gene>
    <name evidence="3" type="ORF">DFH07DRAFT_681774</name>
</gene>
<evidence type="ECO:0000313" key="3">
    <source>
        <dbReference type="EMBL" id="KAJ7732212.1"/>
    </source>
</evidence>
<name>A0AAD7I133_9AGAR</name>
<keyword evidence="2" id="KW-0560">Oxidoreductase</keyword>
<dbReference type="Pfam" id="PF00106">
    <property type="entry name" value="adh_short"/>
    <property type="match status" value="1"/>
</dbReference>
<evidence type="ECO:0000313" key="4">
    <source>
        <dbReference type="Proteomes" id="UP001215280"/>
    </source>
</evidence>
<protein>
    <submittedName>
        <fullName evidence="3">Uncharacterized protein</fullName>
    </submittedName>
</protein>
<keyword evidence="4" id="KW-1185">Reference proteome</keyword>
<dbReference type="PANTHER" id="PTHR44169">
    <property type="entry name" value="NADPH-DEPENDENT 1-ACYLDIHYDROXYACETONE PHOSPHATE REDUCTASE"/>
    <property type="match status" value="1"/>
</dbReference>
<proteinExistence type="inferred from homology"/>
<reference evidence="3" key="1">
    <citation type="submission" date="2023-03" db="EMBL/GenBank/DDBJ databases">
        <title>Massive genome expansion in bonnet fungi (Mycena s.s.) driven by repeated elements and novel gene families across ecological guilds.</title>
        <authorList>
            <consortium name="Lawrence Berkeley National Laboratory"/>
            <person name="Harder C.B."/>
            <person name="Miyauchi S."/>
            <person name="Viragh M."/>
            <person name="Kuo A."/>
            <person name="Thoen E."/>
            <person name="Andreopoulos B."/>
            <person name="Lu D."/>
            <person name="Skrede I."/>
            <person name="Drula E."/>
            <person name="Henrissat B."/>
            <person name="Morin E."/>
            <person name="Kohler A."/>
            <person name="Barry K."/>
            <person name="LaButti K."/>
            <person name="Morin E."/>
            <person name="Salamov A."/>
            <person name="Lipzen A."/>
            <person name="Mereny Z."/>
            <person name="Hegedus B."/>
            <person name="Baldrian P."/>
            <person name="Stursova M."/>
            <person name="Weitz H."/>
            <person name="Taylor A."/>
            <person name="Grigoriev I.V."/>
            <person name="Nagy L.G."/>
            <person name="Martin F."/>
            <person name="Kauserud H."/>
        </authorList>
    </citation>
    <scope>NUCLEOTIDE SEQUENCE</scope>
    <source>
        <strain evidence="3">CBHHK188m</strain>
    </source>
</reference>
<dbReference type="Proteomes" id="UP001215280">
    <property type="component" value="Unassembled WGS sequence"/>
</dbReference>
<dbReference type="InterPro" id="IPR036291">
    <property type="entry name" value="NAD(P)-bd_dom_sf"/>
</dbReference>
<evidence type="ECO:0000256" key="1">
    <source>
        <dbReference type="ARBA" id="ARBA00006484"/>
    </source>
</evidence>
<feature type="non-terminal residue" evidence="3">
    <location>
        <position position="1"/>
    </location>
</feature>
<dbReference type="Gene3D" id="3.40.50.720">
    <property type="entry name" value="NAD(P)-binding Rossmann-like Domain"/>
    <property type="match status" value="1"/>
</dbReference>
<dbReference type="EMBL" id="JARJLG010000177">
    <property type="protein sequence ID" value="KAJ7732212.1"/>
    <property type="molecule type" value="Genomic_DNA"/>
</dbReference>